<dbReference type="EMBL" id="CAJNOR010001837">
    <property type="protein sequence ID" value="CAF1207416.1"/>
    <property type="molecule type" value="Genomic_DNA"/>
</dbReference>
<dbReference type="InterPro" id="IPR007702">
    <property type="entry name" value="Janus"/>
</dbReference>
<organism evidence="8 9">
    <name type="scientific">Adineta ricciae</name>
    <name type="common">Rotifer</name>
    <dbReference type="NCBI Taxonomy" id="249248"/>
    <lineage>
        <taxon>Eukaryota</taxon>
        <taxon>Metazoa</taxon>
        <taxon>Spiralia</taxon>
        <taxon>Gnathifera</taxon>
        <taxon>Rotifera</taxon>
        <taxon>Eurotatoria</taxon>
        <taxon>Bdelloidea</taxon>
        <taxon>Adinetida</taxon>
        <taxon>Adinetidae</taxon>
        <taxon>Adineta</taxon>
    </lineage>
</organism>
<evidence type="ECO:0000256" key="4">
    <source>
        <dbReference type="ARBA" id="ARBA00022928"/>
    </source>
</evidence>
<evidence type="ECO:0000313" key="8">
    <source>
        <dbReference type="EMBL" id="CAF1207416.1"/>
    </source>
</evidence>
<reference evidence="8" key="1">
    <citation type="submission" date="2021-02" db="EMBL/GenBank/DDBJ databases">
        <authorList>
            <person name="Nowell W R."/>
        </authorList>
    </citation>
    <scope>NUCLEOTIDE SEQUENCE</scope>
</reference>
<evidence type="ECO:0000256" key="6">
    <source>
        <dbReference type="PIRSR" id="PIRSR607702-2"/>
    </source>
</evidence>
<dbReference type="Proteomes" id="UP000663852">
    <property type="component" value="Unassembled WGS sequence"/>
</dbReference>
<dbReference type="AlphaFoldDB" id="A0A814X729"/>
<keyword evidence="4" id="KW-0726">Sexual differentiation</keyword>
<dbReference type="PANTHER" id="PTHR12258">
    <property type="entry name" value="JANUS-A/JANUS-B"/>
    <property type="match status" value="1"/>
</dbReference>
<dbReference type="Proteomes" id="UP000663828">
    <property type="component" value="Unassembled WGS sequence"/>
</dbReference>
<keyword evidence="3" id="KW-0221">Differentiation</keyword>
<proteinExistence type="inferred from homology"/>
<dbReference type="InterPro" id="IPR038596">
    <property type="entry name" value="Janus_sf"/>
</dbReference>
<dbReference type="GO" id="GO:0101006">
    <property type="term" value="F:protein histidine phosphatase activity"/>
    <property type="evidence" value="ECO:0007669"/>
    <property type="project" value="TreeGrafter"/>
</dbReference>
<sequence length="164" mass="18665">MSSPPTHSARSHLRRNSLEILQYAKRLQEKYILHPFWDGSSFDKIDEISRVPDVDIVDAGCCKYLLIEVNNCGTAYGQSKLVVRGDASCTYHADILEKLEKQINTKELVLNCKGGGRIQVDPATRTISVYGRSQEFGRADHEKTVEILRKSYPQWTVDLTDDEY</sequence>
<evidence type="ECO:0000256" key="1">
    <source>
        <dbReference type="ARBA" id="ARBA00002508"/>
    </source>
</evidence>
<comment type="similarity">
    <text evidence="2">Belongs to the janus family.</text>
</comment>
<evidence type="ECO:0000256" key="5">
    <source>
        <dbReference type="PIRSR" id="PIRSR607702-1"/>
    </source>
</evidence>
<feature type="active site" description="Proton acceptor" evidence="5">
    <location>
        <position position="92"/>
    </location>
</feature>
<evidence type="ECO:0000256" key="3">
    <source>
        <dbReference type="ARBA" id="ARBA00022782"/>
    </source>
</evidence>
<dbReference type="OrthoDB" id="10249612at2759"/>
<dbReference type="Pfam" id="PF05005">
    <property type="entry name" value="Ocnus"/>
    <property type="match status" value="1"/>
</dbReference>
<evidence type="ECO:0000256" key="2">
    <source>
        <dbReference type="ARBA" id="ARBA00010971"/>
    </source>
</evidence>
<keyword evidence="9" id="KW-1185">Reference proteome</keyword>
<dbReference type="GO" id="GO:0005829">
    <property type="term" value="C:cytosol"/>
    <property type="evidence" value="ECO:0007669"/>
    <property type="project" value="TreeGrafter"/>
</dbReference>
<comment type="caution">
    <text evidence="8">The sequence shown here is derived from an EMBL/GenBank/DDBJ whole genome shotgun (WGS) entry which is preliminary data.</text>
</comment>
<dbReference type="Gene3D" id="3.50.20.20">
    <property type="entry name" value="Janus/Ocnus"/>
    <property type="match status" value="1"/>
</dbReference>
<dbReference type="PANTHER" id="PTHR12258:SF5">
    <property type="entry name" value="BCDNA.GH02250-RELATED"/>
    <property type="match status" value="1"/>
</dbReference>
<feature type="binding site" evidence="6">
    <location>
        <position position="63"/>
    </location>
    <ligand>
        <name>substrate</name>
    </ligand>
</feature>
<dbReference type="EMBL" id="CAJNOJ010000066">
    <property type="protein sequence ID" value="CAF1016089.1"/>
    <property type="molecule type" value="Genomic_DNA"/>
</dbReference>
<dbReference type="GO" id="GO:0030154">
    <property type="term" value="P:cell differentiation"/>
    <property type="evidence" value="ECO:0007669"/>
    <property type="project" value="UniProtKB-KW"/>
</dbReference>
<protein>
    <submittedName>
        <fullName evidence="8">Uncharacterized protein</fullName>
    </submittedName>
</protein>
<comment type="function">
    <text evidence="1">JanA and janB regulate somatic sex differentiation.</text>
</comment>
<dbReference type="GO" id="GO:0007548">
    <property type="term" value="P:sex differentiation"/>
    <property type="evidence" value="ECO:0007669"/>
    <property type="project" value="UniProtKB-KW"/>
</dbReference>
<accession>A0A814X729</accession>
<evidence type="ECO:0000313" key="9">
    <source>
        <dbReference type="Proteomes" id="UP000663828"/>
    </source>
</evidence>
<gene>
    <name evidence="7" type="ORF">EDS130_LOCUS15644</name>
    <name evidence="8" type="ORF">XAT740_LOCUS24003</name>
</gene>
<name>A0A814X729_ADIRI</name>
<evidence type="ECO:0000313" key="7">
    <source>
        <dbReference type="EMBL" id="CAF1016089.1"/>
    </source>
</evidence>
<dbReference type="SUPFAM" id="SSF143724">
    <property type="entry name" value="PHP14-like"/>
    <property type="match status" value="1"/>
</dbReference>